<name>A0A9D0Z617_9FIRM</name>
<dbReference type="AlphaFoldDB" id="A0A9D0Z617"/>
<dbReference type="InterPro" id="IPR010982">
    <property type="entry name" value="Lambda_DNA-bd_dom_sf"/>
</dbReference>
<evidence type="ECO:0000313" key="3">
    <source>
        <dbReference type="Proteomes" id="UP000886874"/>
    </source>
</evidence>
<dbReference type="PROSITE" id="PS50943">
    <property type="entry name" value="HTH_CROC1"/>
    <property type="match status" value="1"/>
</dbReference>
<evidence type="ECO:0000313" key="2">
    <source>
        <dbReference type="EMBL" id="HIQ69654.1"/>
    </source>
</evidence>
<evidence type="ECO:0000259" key="1">
    <source>
        <dbReference type="PROSITE" id="PS50943"/>
    </source>
</evidence>
<protein>
    <submittedName>
        <fullName evidence="2">Helix-turn-helix transcriptional regulator</fullName>
    </submittedName>
</protein>
<sequence length="86" mass="9736">MRIYWSGEAKNIIGPQIRALRLQRGMTQRALAARLQLAGYEFSDLTILRIENGTRFVPDYELKALAEVLQVSYEDLLGAPQRGENA</sequence>
<dbReference type="SMART" id="SM00530">
    <property type="entry name" value="HTH_XRE"/>
    <property type="match status" value="1"/>
</dbReference>
<dbReference type="EMBL" id="DVFN01000070">
    <property type="protein sequence ID" value="HIQ69654.1"/>
    <property type="molecule type" value="Genomic_DNA"/>
</dbReference>
<proteinExistence type="predicted"/>
<feature type="domain" description="HTH cro/C1-type" evidence="1">
    <location>
        <begin position="17"/>
        <end position="76"/>
    </location>
</feature>
<organism evidence="2 3">
    <name type="scientific">Candidatus Avoscillospira stercorigallinarum</name>
    <dbReference type="NCBI Taxonomy" id="2840708"/>
    <lineage>
        <taxon>Bacteria</taxon>
        <taxon>Bacillati</taxon>
        <taxon>Bacillota</taxon>
        <taxon>Clostridia</taxon>
        <taxon>Eubacteriales</taxon>
        <taxon>Oscillospiraceae</taxon>
        <taxon>Oscillospiraceae incertae sedis</taxon>
        <taxon>Candidatus Avoscillospira</taxon>
    </lineage>
</organism>
<reference evidence="2" key="1">
    <citation type="submission" date="2020-10" db="EMBL/GenBank/DDBJ databases">
        <authorList>
            <person name="Gilroy R."/>
        </authorList>
    </citation>
    <scope>NUCLEOTIDE SEQUENCE</scope>
    <source>
        <strain evidence="2">ChiSjej2B20-13462</strain>
    </source>
</reference>
<reference evidence="2" key="2">
    <citation type="journal article" date="2021" name="PeerJ">
        <title>Extensive microbial diversity within the chicken gut microbiome revealed by metagenomics and culture.</title>
        <authorList>
            <person name="Gilroy R."/>
            <person name="Ravi A."/>
            <person name="Getino M."/>
            <person name="Pursley I."/>
            <person name="Horton D.L."/>
            <person name="Alikhan N.F."/>
            <person name="Baker D."/>
            <person name="Gharbi K."/>
            <person name="Hall N."/>
            <person name="Watson M."/>
            <person name="Adriaenssens E.M."/>
            <person name="Foster-Nyarko E."/>
            <person name="Jarju S."/>
            <person name="Secka A."/>
            <person name="Antonio M."/>
            <person name="Oren A."/>
            <person name="Chaudhuri R.R."/>
            <person name="La Ragione R."/>
            <person name="Hildebrand F."/>
            <person name="Pallen M.J."/>
        </authorList>
    </citation>
    <scope>NUCLEOTIDE SEQUENCE</scope>
    <source>
        <strain evidence="2">ChiSjej2B20-13462</strain>
    </source>
</reference>
<accession>A0A9D0Z617</accession>
<dbReference type="CDD" id="cd00093">
    <property type="entry name" value="HTH_XRE"/>
    <property type="match status" value="1"/>
</dbReference>
<dbReference type="InterPro" id="IPR001387">
    <property type="entry name" value="Cro/C1-type_HTH"/>
</dbReference>
<comment type="caution">
    <text evidence="2">The sequence shown here is derived from an EMBL/GenBank/DDBJ whole genome shotgun (WGS) entry which is preliminary data.</text>
</comment>
<dbReference type="Gene3D" id="1.10.260.40">
    <property type="entry name" value="lambda repressor-like DNA-binding domains"/>
    <property type="match status" value="1"/>
</dbReference>
<dbReference type="SUPFAM" id="SSF47413">
    <property type="entry name" value="lambda repressor-like DNA-binding domains"/>
    <property type="match status" value="1"/>
</dbReference>
<dbReference type="GO" id="GO:0003677">
    <property type="term" value="F:DNA binding"/>
    <property type="evidence" value="ECO:0007669"/>
    <property type="project" value="InterPro"/>
</dbReference>
<dbReference type="Proteomes" id="UP000886874">
    <property type="component" value="Unassembled WGS sequence"/>
</dbReference>
<dbReference type="Pfam" id="PF13560">
    <property type="entry name" value="HTH_31"/>
    <property type="match status" value="1"/>
</dbReference>
<gene>
    <name evidence="2" type="ORF">IAA67_04900</name>
</gene>